<evidence type="ECO:0000313" key="4">
    <source>
        <dbReference type="EMBL" id="PWA43775.1"/>
    </source>
</evidence>
<evidence type="ECO:0008006" key="7">
    <source>
        <dbReference type="Google" id="ProtNLM"/>
    </source>
</evidence>
<dbReference type="PANTHER" id="PTHR33142:SF48">
    <property type="entry name" value="CYCLIN-DEPENDENT PROTEIN KINASE INHIBITOR SMR15"/>
    <property type="match status" value="1"/>
</dbReference>
<dbReference type="Proteomes" id="UP000245207">
    <property type="component" value="Unassembled WGS sequence"/>
</dbReference>
<dbReference type="GO" id="GO:0004860">
    <property type="term" value="F:protein kinase inhibitor activity"/>
    <property type="evidence" value="ECO:0007669"/>
    <property type="project" value="UniProtKB-KW"/>
</dbReference>
<feature type="compositionally biased region" description="Low complexity" evidence="3">
    <location>
        <begin position="38"/>
        <end position="51"/>
    </location>
</feature>
<protein>
    <recommendedName>
        <fullName evidence="7">Cyclin-dependent protein kinase inhibitor SMR6</fullName>
    </recommendedName>
</protein>
<evidence type="ECO:0000313" key="6">
    <source>
        <dbReference type="Proteomes" id="UP000245207"/>
    </source>
</evidence>
<keyword evidence="1" id="KW-0649">Protein kinase inhibitor</keyword>
<reference evidence="4 6" key="1">
    <citation type="journal article" date="2018" name="Mol. Plant">
        <title>The genome of Artemisia annua provides insight into the evolution of Asteraceae family and artemisinin biosynthesis.</title>
        <authorList>
            <person name="Shen Q."/>
            <person name="Zhang L."/>
            <person name="Liao Z."/>
            <person name="Wang S."/>
            <person name="Yan T."/>
            <person name="Shi P."/>
            <person name="Liu M."/>
            <person name="Fu X."/>
            <person name="Pan Q."/>
            <person name="Wang Y."/>
            <person name="Lv Z."/>
            <person name="Lu X."/>
            <person name="Zhang F."/>
            <person name="Jiang W."/>
            <person name="Ma Y."/>
            <person name="Chen M."/>
            <person name="Hao X."/>
            <person name="Li L."/>
            <person name="Tang Y."/>
            <person name="Lv G."/>
            <person name="Zhou Y."/>
            <person name="Sun X."/>
            <person name="Brodelius P.E."/>
            <person name="Rose J.K.C."/>
            <person name="Tang K."/>
        </authorList>
    </citation>
    <scope>NUCLEOTIDE SEQUENCE [LARGE SCALE GENOMIC DNA]</scope>
    <source>
        <strain evidence="6">cv. Huhao1</strain>
        <tissue evidence="4">Leaf</tissue>
    </source>
</reference>
<gene>
    <name evidence="5" type="ORF">CTI12_AA408470</name>
    <name evidence="4" type="ORF">CTI12_AA526650</name>
</gene>
<dbReference type="AlphaFoldDB" id="A0A2U1L449"/>
<accession>A0A2U1L449</accession>
<evidence type="ECO:0000313" key="5">
    <source>
        <dbReference type="EMBL" id="PWA57631.1"/>
    </source>
</evidence>
<dbReference type="GO" id="GO:0032875">
    <property type="term" value="P:regulation of DNA endoreduplication"/>
    <property type="evidence" value="ECO:0007669"/>
    <property type="project" value="InterPro"/>
</dbReference>
<evidence type="ECO:0000256" key="2">
    <source>
        <dbReference type="ARBA" id="ARBA00023306"/>
    </source>
</evidence>
<comment type="caution">
    <text evidence="4">The sequence shown here is derived from an EMBL/GenBank/DDBJ whole genome shotgun (WGS) entry which is preliminary data.</text>
</comment>
<dbReference type="STRING" id="35608.A0A2U1L449"/>
<feature type="region of interest" description="Disordered" evidence="3">
    <location>
        <begin position="30"/>
        <end position="66"/>
    </location>
</feature>
<keyword evidence="2" id="KW-0131">Cell cycle</keyword>
<dbReference type="PANTHER" id="PTHR33142">
    <property type="entry name" value="CYCLIN-DEPENDENT PROTEIN KINASE INHIBITOR SMR13"/>
    <property type="match status" value="1"/>
</dbReference>
<evidence type="ECO:0000256" key="3">
    <source>
        <dbReference type="SAM" id="MobiDB-lite"/>
    </source>
</evidence>
<dbReference type="EMBL" id="PKPP01006109">
    <property type="protein sequence ID" value="PWA57631.1"/>
    <property type="molecule type" value="Genomic_DNA"/>
</dbReference>
<evidence type="ECO:0000256" key="1">
    <source>
        <dbReference type="ARBA" id="ARBA00023013"/>
    </source>
</evidence>
<keyword evidence="6" id="KW-1185">Reference proteome</keyword>
<organism evidence="4 6">
    <name type="scientific">Artemisia annua</name>
    <name type="common">Sweet wormwood</name>
    <dbReference type="NCBI Taxonomy" id="35608"/>
    <lineage>
        <taxon>Eukaryota</taxon>
        <taxon>Viridiplantae</taxon>
        <taxon>Streptophyta</taxon>
        <taxon>Embryophyta</taxon>
        <taxon>Tracheophyta</taxon>
        <taxon>Spermatophyta</taxon>
        <taxon>Magnoliopsida</taxon>
        <taxon>eudicotyledons</taxon>
        <taxon>Gunneridae</taxon>
        <taxon>Pentapetalae</taxon>
        <taxon>asterids</taxon>
        <taxon>campanulids</taxon>
        <taxon>Asterales</taxon>
        <taxon>Asteraceae</taxon>
        <taxon>Asteroideae</taxon>
        <taxon>Anthemideae</taxon>
        <taxon>Artemisiinae</taxon>
        <taxon>Artemisia</taxon>
    </lineage>
</organism>
<dbReference type="EMBL" id="PKPP01011643">
    <property type="protein sequence ID" value="PWA43775.1"/>
    <property type="molecule type" value="Genomic_DNA"/>
</dbReference>
<sequence length="97" mass="10835">MGFSKKHQVDESFGISMRVPLKTISTKKVNEDDECDGKISSGSTTPTGKGTRIPEPMTCPAPPRKRRPVMMTCHNNNKEFFTSPDLDDLFKLFSKAN</sequence>
<name>A0A2U1L449_ARTAN</name>
<dbReference type="InterPro" id="IPR040389">
    <property type="entry name" value="SMR"/>
</dbReference>
<dbReference type="OrthoDB" id="1302889at2759"/>
<proteinExistence type="predicted"/>